<evidence type="ECO:0008006" key="3">
    <source>
        <dbReference type="Google" id="ProtNLM"/>
    </source>
</evidence>
<dbReference type="EMBL" id="NDXW01000008">
    <property type="protein sequence ID" value="RDH41501.1"/>
    <property type="molecule type" value="Genomic_DNA"/>
</dbReference>
<keyword evidence="2" id="KW-1185">Reference proteome</keyword>
<dbReference type="Proteomes" id="UP000257039">
    <property type="component" value="Unassembled WGS sequence"/>
</dbReference>
<proteinExistence type="predicted"/>
<dbReference type="SUPFAM" id="SSF52833">
    <property type="entry name" value="Thioredoxin-like"/>
    <property type="match status" value="1"/>
</dbReference>
<dbReference type="RefSeq" id="WP_094789817.1">
    <property type="nucleotide sequence ID" value="NZ_NDXW01000008.1"/>
</dbReference>
<name>A0A4V1IMV0_9GAMM</name>
<evidence type="ECO:0000313" key="2">
    <source>
        <dbReference type="Proteomes" id="UP000257039"/>
    </source>
</evidence>
<gene>
    <name evidence="1" type="ORF">B9G39_28200</name>
</gene>
<comment type="caution">
    <text evidence="1">The sequence shown here is derived from an EMBL/GenBank/DDBJ whole genome shotgun (WGS) entry which is preliminary data.</text>
</comment>
<protein>
    <recommendedName>
        <fullName evidence="3">Thioredoxin domain-containing protein</fullName>
    </recommendedName>
</protein>
<reference evidence="1 2" key="1">
    <citation type="submission" date="2017-04" db="EMBL/GenBank/DDBJ databases">
        <title>Draft genome sequence of Zooshikella ganghwensis VG4 isolated from Red Sea sediments.</title>
        <authorList>
            <person name="Rehman Z."/>
            <person name="Alam I."/>
            <person name="Kamau A."/>
            <person name="Bajic V."/>
            <person name="Leiknes T."/>
        </authorList>
    </citation>
    <scope>NUCLEOTIDE SEQUENCE [LARGE SCALE GENOMIC DNA]</scope>
    <source>
        <strain evidence="1 2">VG4</strain>
    </source>
</reference>
<sequence>MSHSGGGDALYCVCIVISFKSLFKSGPPISFTCSKGEQADLNKILNYIYQISKQEHKKLSSYIEKSITKSTLSTTNVLVHNNAKPYQELYKSCIQNRINIKELSEQDLHKAFRLLKTIAFNTNDRLHASYMQKLLDEKLRRGGRNNYYINEMHKIYVKNRQFSRARELENLYKSGIEKDLPAIKTANIAGRSFMQIKSKAIVQKPFLFPKGGYVIVITSPFCGPSRRYTDWLKTKPNLFKLFSKHSSWLIPVEGEFNTRKVLSTNSENFPIEMKYAYKKNEWPEIGYWGTPTLYFYKDGMLKRQLVGWPPEGQEKLLLQNLKAIDLL</sequence>
<evidence type="ECO:0000313" key="1">
    <source>
        <dbReference type="EMBL" id="RDH41501.1"/>
    </source>
</evidence>
<dbReference type="AlphaFoldDB" id="A0A4V1IMV0"/>
<dbReference type="InterPro" id="IPR036249">
    <property type="entry name" value="Thioredoxin-like_sf"/>
</dbReference>
<accession>A0A4V1IMV0</accession>
<organism evidence="1 2">
    <name type="scientific">Zooshikella ganghwensis</name>
    <dbReference type="NCBI Taxonomy" id="202772"/>
    <lineage>
        <taxon>Bacteria</taxon>
        <taxon>Pseudomonadati</taxon>
        <taxon>Pseudomonadota</taxon>
        <taxon>Gammaproteobacteria</taxon>
        <taxon>Oceanospirillales</taxon>
        <taxon>Zooshikellaceae</taxon>
        <taxon>Zooshikella</taxon>
    </lineage>
</organism>